<sequence length="143" mass="16248">MLKEAARCLFAFVATPDTAFKICKSKQMWKKHFQRAVTNTVCTAMMMVMIALLSSMIIVSNTTQVVNILNLLDLSDKTKKHGKQTKTDKADTYLSARFLFTSKQTVVYMEEELHIGFLIKIIHISLSSVSKCSQLFNSVYMHT</sequence>
<dbReference type="EMBL" id="JYDT01000041">
    <property type="protein sequence ID" value="KRY88452.1"/>
    <property type="molecule type" value="Genomic_DNA"/>
</dbReference>
<keyword evidence="3" id="KW-1185">Reference proteome</keyword>
<protein>
    <submittedName>
        <fullName evidence="2">Uncharacterized protein</fullName>
    </submittedName>
</protein>
<reference evidence="2 3" key="1">
    <citation type="submission" date="2015-01" db="EMBL/GenBank/DDBJ databases">
        <title>Evolution of Trichinella species and genotypes.</title>
        <authorList>
            <person name="Korhonen P.K."/>
            <person name="Edoardo P."/>
            <person name="Giuseppe L.R."/>
            <person name="Gasser R.B."/>
        </authorList>
    </citation>
    <scope>NUCLEOTIDE SEQUENCE [LARGE SCALE GENOMIC DNA]</scope>
    <source>
        <strain evidence="2">ISS470</strain>
    </source>
</reference>
<dbReference type="Proteomes" id="UP000054995">
    <property type="component" value="Unassembled WGS sequence"/>
</dbReference>
<name>A0A0V1FQZ2_TRIPS</name>
<evidence type="ECO:0000313" key="2">
    <source>
        <dbReference type="EMBL" id="KRY88452.1"/>
    </source>
</evidence>
<keyword evidence="1" id="KW-1133">Transmembrane helix</keyword>
<keyword evidence="1" id="KW-0472">Membrane</keyword>
<organism evidence="2 3">
    <name type="scientific">Trichinella pseudospiralis</name>
    <name type="common">Parasitic roundworm</name>
    <dbReference type="NCBI Taxonomy" id="6337"/>
    <lineage>
        <taxon>Eukaryota</taxon>
        <taxon>Metazoa</taxon>
        <taxon>Ecdysozoa</taxon>
        <taxon>Nematoda</taxon>
        <taxon>Enoplea</taxon>
        <taxon>Dorylaimia</taxon>
        <taxon>Trichinellida</taxon>
        <taxon>Trichinellidae</taxon>
        <taxon>Trichinella</taxon>
    </lineage>
</organism>
<dbReference type="AlphaFoldDB" id="A0A0V1FQZ2"/>
<proteinExistence type="predicted"/>
<comment type="caution">
    <text evidence="2">The sequence shown here is derived from an EMBL/GenBank/DDBJ whole genome shotgun (WGS) entry which is preliminary data.</text>
</comment>
<accession>A0A0V1FQZ2</accession>
<feature type="transmembrane region" description="Helical" evidence="1">
    <location>
        <begin position="36"/>
        <end position="59"/>
    </location>
</feature>
<evidence type="ECO:0000313" key="3">
    <source>
        <dbReference type="Proteomes" id="UP000054995"/>
    </source>
</evidence>
<gene>
    <name evidence="2" type="ORF">T4D_9156</name>
</gene>
<evidence type="ECO:0000256" key="1">
    <source>
        <dbReference type="SAM" id="Phobius"/>
    </source>
</evidence>
<keyword evidence="1" id="KW-0812">Transmembrane</keyword>